<dbReference type="GO" id="GO:0004252">
    <property type="term" value="F:serine-type endopeptidase activity"/>
    <property type="evidence" value="ECO:0007669"/>
    <property type="project" value="TreeGrafter"/>
</dbReference>
<keyword evidence="2" id="KW-0645">Protease</keyword>
<dbReference type="GO" id="GO:0004176">
    <property type="term" value="F:ATP-dependent peptidase activity"/>
    <property type="evidence" value="ECO:0007669"/>
    <property type="project" value="TreeGrafter"/>
</dbReference>
<dbReference type="SUPFAM" id="SSF52096">
    <property type="entry name" value="ClpP/crotonase"/>
    <property type="match status" value="1"/>
</dbReference>
<reference evidence="2 3" key="1">
    <citation type="submission" date="2020-04" db="EMBL/GenBank/DDBJ databases">
        <title>Advantages and limits of metagenomic assembly and binning of a giant virus.</title>
        <authorList>
            <person name="Schulz F."/>
            <person name="Andreani J."/>
            <person name="Francis R."/>
            <person name="Boudjemaa H."/>
            <person name="Bou Khalil J.Y."/>
            <person name="Lee J."/>
            <person name="La Scola B."/>
            <person name="Woyke T."/>
        </authorList>
    </citation>
    <scope>NUCLEOTIDE SEQUENCE [LARGE SCALE GENOMIC DNA]</scope>
    <source>
        <strain evidence="2 3">FV1/VV64</strain>
    </source>
</reference>
<dbReference type="InterPro" id="IPR023562">
    <property type="entry name" value="ClpP/TepA"/>
</dbReference>
<proteinExistence type="predicted"/>
<protein>
    <submittedName>
        <fullName evidence="2">Clp protease proteolytic subunit /translocation-enhancing protein tepA</fullName>
    </submittedName>
</protein>
<evidence type="ECO:0000256" key="1">
    <source>
        <dbReference type="SAM" id="MobiDB-lite"/>
    </source>
</evidence>
<keyword evidence="3" id="KW-1185">Reference proteome</keyword>
<dbReference type="Proteomes" id="UP001162001">
    <property type="component" value="Segment"/>
</dbReference>
<name>A0A7D3QV32_9VIRU</name>
<dbReference type="GO" id="GO:0006515">
    <property type="term" value="P:protein quality control for misfolded or incompletely synthesized proteins"/>
    <property type="evidence" value="ECO:0007669"/>
    <property type="project" value="TreeGrafter"/>
</dbReference>
<keyword evidence="2" id="KW-0378">Hydrolase</keyword>
<dbReference type="Pfam" id="PF00574">
    <property type="entry name" value="CLP_protease"/>
    <property type="match status" value="1"/>
</dbReference>
<organism evidence="2 3">
    <name type="scientific">Fadolivirus FV1/VV64</name>
    <dbReference type="NCBI Taxonomy" id="3070911"/>
    <lineage>
        <taxon>Viruses</taxon>
        <taxon>Varidnaviria</taxon>
        <taxon>Bamfordvirae</taxon>
        <taxon>Nucleocytoviricota</taxon>
        <taxon>Megaviricetes</taxon>
        <taxon>Imitervirales</taxon>
        <taxon>Mimiviridae</taxon>
        <taxon>Klosneuvirinae</taxon>
        <taxon>Fadolivirus</taxon>
        <taxon>Fadolivirus algeromassiliense</taxon>
    </lineage>
</organism>
<accession>A0A7D3QV32</accession>
<evidence type="ECO:0000313" key="3">
    <source>
        <dbReference type="Proteomes" id="UP001162001"/>
    </source>
</evidence>
<dbReference type="PANTHER" id="PTHR10381">
    <property type="entry name" value="ATP-DEPENDENT CLP PROTEASE PROTEOLYTIC SUBUNIT"/>
    <property type="match status" value="1"/>
</dbReference>
<dbReference type="GO" id="GO:0009368">
    <property type="term" value="C:endopeptidase Clp complex"/>
    <property type="evidence" value="ECO:0007669"/>
    <property type="project" value="TreeGrafter"/>
</dbReference>
<gene>
    <name evidence="2" type="ORF">Fadolivirus_1_1247</name>
</gene>
<evidence type="ECO:0000313" key="2">
    <source>
        <dbReference type="EMBL" id="QKF94705.1"/>
    </source>
</evidence>
<feature type="region of interest" description="Disordered" evidence="1">
    <location>
        <begin position="14"/>
        <end position="35"/>
    </location>
</feature>
<dbReference type="GO" id="GO:0051117">
    <property type="term" value="F:ATPase binding"/>
    <property type="evidence" value="ECO:0007669"/>
    <property type="project" value="TreeGrafter"/>
</dbReference>
<dbReference type="PANTHER" id="PTHR10381:SF11">
    <property type="entry name" value="ATP-DEPENDENT CLP PROTEASE PROTEOLYTIC SUBUNIT, MITOCHONDRIAL"/>
    <property type="match status" value="1"/>
</dbReference>
<dbReference type="InterPro" id="IPR029045">
    <property type="entry name" value="ClpP/crotonase-like_dom_sf"/>
</dbReference>
<sequence length="230" mass="26279">METLYWGFESAKPQKNNKRTFSDYDQPDYEEPRGGDTKKIKLFKEVNKMIYSIGNEIHFNGTINTESIEAIIKKMTKLINKNKEQYDGTEDKCNITYVVDSGGGSVTAILKFVDFIKMSKKKYPWLEFTSVITGCAASAATTMCVVADHRHITPHATCMIHELSSGRSGTYTHLQSYSQYLTILHETLLKIYLEKCHKSKEEIERLLATETWYNAQQYLAAGFVDKVVDI</sequence>
<dbReference type="Gene3D" id="3.90.226.10">
    <property type="entry name" value="2-enoyl-CoA Hydratase, Chain A, domain 1"/>
    <property type="match status" value="1"/>
</dbReference>
<dbReference type="EMBL" id="MT418680">
    <property type="protein sequence ID" value="QKF94705.1"/>
    <property type="molecule type" value="Genomic_DNA"/>
</dbReference>